<dbReference type="Proteomes" id="UP001180020">
    <property type="component" value="Unassembled WGS sequence"/>
</dbReference>
<dbReference type="PANTHER" id="PTHR28080">
    <property type="entry name" value="PEROXISOMAL BIOGENESIS FACTOR 3"/>
    <property type="match status" value="1"/>
</dbReference>
<gene>
    <name evidence="1" type="ORF">QJS10_CPA01g01428</name>
</gene>
<evidence type="ECO:0000313" key="2">
    <source>
        <dbReference type="Proteomes" id="UP001180020"/>
    </source>
</evidence>
<reference evidence="1" key="2">
    <citation type="submission" date="2023-06" db="EMBL/GenBank/DDBJ databases">
        <authorList>
            <person name="Ma L."/>
            <person name="Liu K.-W."/>
            <person name="Li Z."/>
            <person name="Hsiao Y.-Y."/>
            <person name="Qi Y."/>
            <person name="Fu T."/>
            <person name="Tang G."/>
            <person name="Zhang D."/>
            <person name="Sun W.-H."/>
            <person name="Liu D.-K."/>
            <person name="Li Y."/>
            <person name="Chen G.-Z."/>
            <person name="Liu X.-D."/>
            <person name="Liao X.-Y."/>
            <person name="Jiang Y.-T."/>
            <person name="Yu X."/>
            <person name="Hao Y."/>
            <person name="Huang J."/>
            <person name="Zhao X.-W."/>
            <person name="Ke S."/>
            <person name="Chen Y.-Y."/>
            <person name="Wu W.-L."/>
            <person name="Hsu J.-L."/>
            <person name="Lin Y.-F."/>
            <person name="Huang M.-D."/>
            <person name="Li C.-Y."/>
            <person name="Huang L."/>
            <person name="Wang Z.-W."/>
            <person name="Zhao X."/>
            <person name="Zhong W.-Y."/>
            <person name="Peng D.-H."/>
            <person name="Ahmad S."/>
            <person name="Lan S."/>
            <person name="Zhang J.-S."/>
            <person name="Tsai W.-C."/>
            <person name="Van De Peer Y."/>
            <person name="Liu Z.-J."/>
        </authorList>
    </citation>
    <scope>NUCLEOTIDE SEQUENCE</scope>
    <source>
        <strain evidence="1">CP</strain>
        <tissue evidence="1">Leaves</tissue>
    </source>
</reference>
<accession>A0AAV9FMH4</accession>
<dbReference type="GO" id="GO:0030674">
    <property type="term" value="F:protein-macromolecule adaptor activity"/>
    <property type="evidence" value="ECO:0007669"/>
    <property type="project" value="TreeGrafter"/>
</dbReference>
<dbReference type="PANTHER" id="PTHR28080:SF1">
    <property type="entry name" value="PEROXISOMAL BIOGENESIS FACTOR 3"/>
    <property type="match status" value="1"/>
</dbReference>
<dbReference type="EMBL" id="JAUJYO010000001">
    <property type="protein sequence ID" value="KAK1326070.1"/>
    <property type="molecule type" value="Genomic_DNA"/>
</dbReference>
<reference evidence="1" key="1">
    <citation type="journal article" date="2023" name="Nat. Commun.">
        <title>Diploid and tetraploid genomes of Acorus and the evolution of monocots.</title>
        <authorList>
            <person name="Ma L."/>
            <person name="Liu K.W."/>
            <person name="Li Z."/>
            <person name="Hsiao Y.Y."/>
            <person name="Qi Y."/>
            <person name="Fu T."/>
            <person name="Tang G.D."/>
            <person name="Zhang D."/>
            <person name="Sun W.H."/>
            <person name="Liu D.K."/>
            <person name="Li Y."/>
            <person name="Chen G.Z."/>
            <person name="Liu X.D."/>
            <person name="Liao X.Y."/>
            <person name="Jiang Y.T."/>
            <person name="Yu X."/>
            <person name="Hao Y."/>
            <person name="Huang J."/>
            <person name="Zhao X.W."/>
            <person name="Ke S."/>
            <person name="Chen Y.Y."/>
            <person name="Wu W.L."/>
            <person name="Hsu J.L."/>
            <person name="Lin Y.F."/>
            <person name="Huang M.D."/>
            <person name="Li C.Y."/>
            <person name="Huang L."/>
            <person name="Wang Z.W."/>
            <person name="Zhao X."/>
            <person name="Zhong W.Y."/>
            <person name="Peng D.H."/>
            <person name="Ahmad S."/>
            <person name="Lan S."/>
            <person name="Zhang J.S."/>
            <person name="Tsai W.C."/>
            <person name="Van de Peer Y."/>
            <person name="Liu Z.J."/>
        </authorList>
    </citation>
    <scope>NUCLEOTIDE SEQUENCE</scope>
    <source>
        <strain evidence="1">CP</strain>
    </source>
</reference>
<name>A0AAV9FMH4_ACOCL</name>
<protein>
    <submittedName>
        <fullName evidence="1">Uncharacterized protein</fullName>
    </submittedName>
</protein>
<dbReference type="InterPro" id="IPR006966">
    <property type="entry name" value="Peroxin-3"/>
</dbReference>
<organism evidence="1 2">
    <name type="scientific">Acorus calamus</name>
    <name type="common">Sweet flag</name>
    <dbReference type="NCBI Taxonomy" id="4465"/>
    <lineage>
        <taxon>Eukaryota</taxon>
        <taxon>Viridiplantae</taxon>
        <taxon>Streptophyta</taxon>
        <taxon>Embryophyta</taxon>
        <taxon>Tracheophyta</taxon>
        <taxon>Spermatophyta</taxon>
        <taxon>Magnoliopsida</taxon>
        <taxon>Liliopsida</taxon>
        <taxon>Acoraceae</taxon>
        <taxon>Acorus</taxon>
    </lineage>
</organism>
<comment type="caution">
    <text evidence="1">The sequence shown here is derived from an EMBL/GenBank/DDBJ whole genome shotgun (WGS) entry which is preliminary data.</text>
</comment>
<keyword evidence="2" id="KW-1185">Reference proteome</keyword>
<sequence>MEAPEDEAVENLCQKVFLATADHLPNHMMKVLISNMQIAATGVLKKKQLWDPFSIDELHETIIQLLESYMRSDSPKQWLTCLLPENTTEMPTNKKARSEFLYCEKASSTISISSRFSGDNGCQEALEGQKSRTIEALEDPSDIK</sequence>
<evidence type="ECO:0000313" key="1">
    <source>
        <dbReference type="EMBL" id="KAK1326070.1"/>
    </source>
</evidence>
<dbReference type="GO" id="GO:0005778">
    <property type="term" value="C:peroxisomal membrane"/>
    <property type="evidence" value="ECO:0007669"/>
    <property type="project" value="InterPro"/>
</dbReference>
<dbReference type="GO" id="GO:0045046">
    <property type="term" value="P:protein import into peroxisome membrane"/>
    <property type="evidence" value="ECO:0007669"/>
    <property type="project" value="TreeGrafter"/>
</dbReference>
<dbReference type="AlphaFoldDB" id="A0AAV9FMH4"/>
<proteinExistence type="predicted"/>